<evidence type="ECO:0000313" key="3">
    <source>
        <dbReference type="Proteomes" id="UP000267035"/>
    </source>
</evidence>
<name>A0A3M6Q1I6_9BURK</name>
<keyword evidence="3" id="KW-1185">Reference proteome</keyword>
<reference evidence="2 3" key="1">
    <citation type="submission" date="2018-10" db="EMBL/GenBank/DDBJ databases">
        <title>Comamonadaceae CDC group NO-1 genome sequencing and assembly.</title>
        <authorList>
            <person name="Bernier A.-M."/>
            <person name="Bernard K."/>
        </authorList>
    </citation>
    <scope>NUCLEOTIDE SEQUENCE [LARGE SCALE GENOMIC DNA]</scope>
    <source>
        <strain evidence="2 3">NML161473</strain>
    </source>
</reference>
<dbReference type="InterPro" id="IPR036895">
    <property type="entry name" value="Uracil-DNA_glycosylase-like_sf"/>
</dbReference>
<dbReference type="CDD" id="cd10032">
    <property type="entry name" value="UDG-F6_HDG"/>
    <property type="match status" value="1"/>
</dbReference>
<protein>
    <submittedName>
        <fullName evidence="2">DNA glycosylase</fullName>
    </submittedName>
</protein>
<proteinExistence type="predicted"/>
<feature type="region of interest" description="Disordered" evidence="1">
    <location>
        <begin position="149"/>
        <end position="173"/>
    </location>
</feature>
<gene>
    <name evidence="2" type="ORF">EBQ25_10730</name>
</gene>
<dbReference type="Gene3D" id="3.40.470.10">
    <property type="entry name" value="Uracil-DNA glycosylase-like domain"/>
    <property type="match status" value="1"/>
</dbReference>
<evidence type="ECO:0000313" key="2">
    <source>
        <dbReference type="EMBL" id="RMW96806.1"/>
    </source>
</evidence>
<organism evidence="2 3">
    <name type="scientific">Allofranklinella schreckenbergeri</name>
    <dbReference type="NCBI Taxonomy" id="1076744"/>
    <lineage>
        <taxon>Bacteria</taxon>
        <taxon>Pseudomonadati</taxon>
        <taxon>Pseudomonadota</taxon>
        <taxon>Betaproteobacteria</taxon>
        <taxon>Burkholderiales</taxon>
        <taxon>Comamonadaceae</taxon>
        <taxon>Allofranklinella</taxon>
    </lineage>
</organism>
<accession>A0A3M6Q1I6</accession>
<dbReference type="Proteomes" id="UP000267035">
    <property type="component" value="Unassembled WGS sequence"/>
</dbReference>
<dbReference type="SUPFAM" id="SSF52141">
    <property type="entry name" value="Uracil-DNA glycosylase-like"/>
    <property type="match status" value="1"/>
</dbReference>
<dbReference type="AlphaFoldDB" id="A0A3M6Q1I6"/>
<evidence type="ECO:0000256" key="1">
    <source>
        <dbReference type="SAM" id="MobiDB-lite"/>
    </source>
</evidence>
<dbReference type="RefSeq" id="WP_122254511.1">
    <property type="nucleotide sequence ID" value="NZ_RDQL01000018.1"/>
</dbReference>
<comment type="caution">
    <text evidence="2">The sequence shown here is derived from an EMBL/GenBank/DDBJ whole genome shotgun (WGS) entry which is preliminary data.</text>
</comment>
<sequence length="218" mass="24366">MEQSATDQSVETHPFAPVLPPQATVMMMGSFPPTADKRSMAFHYPNFQNDMWRIYGLVFFDDPMHFQDGQAKRFDAQRIRAFLQERGIALCPTVRRAIRQCGNASDAFLQVVEAVDLPAVLAQVPHCQALFTTGGKATEVLLEALHAQQDGRLSEPPDTPRPTPPRKALKTGQSMDFPYAGRALRLFRLPSTSRAYPLSLARKAQAYRAFFQQAGLLE</sequence>
<dbReference type="EMBL" id="RDQL01000018">
    <property type="protein sequence ID" value="RMW96806.1"/>
    <property type="molecule type" value="Genomic_DNA"/>
</dbReference>